<accession>A0ABP5CC18</accession>
<name>A0ABP5CC18_9ACTN</name>
<proteinExistence type="predicted"/>
<reference evidence="3" key="1">
    <citation type="journal article" date="2019" name="Int. J. Syst. Evol. Microbiol.">
        <title>The Global Catalogue of Microorganisms (GCM) 10K type strain sequencing project: providing services to taxonomists for standard genome sequencing and annotation.</title>
        <authorList>
            <consortium name="The Broad Institute Genomics Platform"/>
            <consortium name="The Broad Institute Genome Sequencing Center for Infectious Disease"/>
            <person name="Wu L."/>
            <person name="Ma J."/>
        </authorList>
    </citation>
    <scope>NUCLEOTIDE SEQUENCE [LARGE SCALE GENOMIC DNA]</scope>
    <source>
        <strain evidence="3">JCM 16013</strain>
    </source>
</reference>
<evidence type="ECO:0000313" key="3">
    <source>
        <dbReference type="Proteomes" id="UP001499854"/>
    </source>
</evidence>
<sequence>MARTLEARWEAALAVLADAENALTDLCAAAPQLPERSVLEELVADVETLWNADSTSDRDRKRLMRTLIADVTVLPEPDRDRIRLGIRWHTGATDTLTIPTKPPRLELPAARLIREHGTTLPDAQMVALLNEHGLTTARGEKFTIAAMRWTRQNHDLPAPSTPRTGEITVAAAAQALGVNPSVVYRWIHDRRLAARHTVVGRWCVPWDPDIEAHCRTLIAKSP</sequence>
<dbReference type="InterPro" id="IPR041657">
    <property type="entry name" value="HTH_17"/>
</dbReference>
<evidence type="ECO:0000259" key="1">
    <source>
        <dbReference type="Pfam" id="PF12728"/>
    </source>
</evidence>
<gene>
    <name evidence="2" type="ORF">GCM10009838_17740</name>
</gene>
<protein>
    <recommendedName>
        <fullName evidence="1">Helix-turn-helix domain-containing protein</fullName>
    </recommendedName>
</protein>
<dbReference type="Proteomes" id="UP001499854">
    <property type="component" value="Unassembled WGS sequence"/>
</dbReference>
<organism evidence="2 3">
    <name type="scientific">Catenulispora subtropica</name>
    <dbReference type="NCBI Taxonomy" id="450798"/>
    <lineage>
        <taxon>Bacteria</taxon>
        <taxon>Bacillati</taxon>
        <taxon>Actinomycetota</taxon>
        <taxon>Actinomycetes</taxon>
        <taxon>Catenulisporales</taxon>
        <taxon>Catenulisporaceae</taxon>
        <taxon>Catenulispora</taxon>
    </lineage>
</organism>
<dbReference type="EMBL" id="BAAAQM010000007">
    <property type="protein sequence ID" value="GAA1961579.1"/>
    <property type="molecule type" value="Genomic_DNA"/>
</dbReference>
<feature type="domain" description="Helix-turn-helix" evidence="1">
    <location>
        <begin position="168"/>
        <end position="202"/>
    </location>
</feature>
<keyword evidence="3" id="KW-1185">Reference proteome</keyword>
<dbReference type="Pfam" id="PF12728">
    <property type="entry name" value="HTH_17"/>
    <property type="match status" value="1"/>
</dbReference>
<evidence type="ECO:0000313" key="2">
    <source>
        <dbReference type="EMBL" id="GAA1961579.1"/>
    </source>
</evidence>
<dbReference type="RefSeq" id="WP_344656462.1">
    <property type="nucleotide sequence ID" value="NZ_BAAAQM010000007.1"/>
</dbReference>
<comment type="caution">
    <text evidence="2">The sequence shown here is derived from an EMBL/GenBank/DDBJ whole genome shotgun (WGS) entry which is preliminary data.</text>
</comment>